<organism evidence="1 2">
    <name type="scientific">Phaeovulum vinaykumarii</name>
    <dbReference type="NCBI Taxonomy" id="407234"/>
    <lineage>
        <taxon>Bacteria</taxon>
        <taxon>Pseudomonadati</taxon>
        <taxon>Pseudomonadota</taxon>
        <taxon>Alphaproteobacteria</taxon>
        <taxon>Rhodobacterales</taxon>
        <taxon>Paracoccaceae</taxon>
        <taxon>Phaeovulum</taxon>
    </lineage>
</organism>
<dbReference type="EMBL" id="FTOM01000004">
    <property type="protein sequence ID" value="SIS77920.1"/>
    <property type="molecule type" value="Genomic_DNA"/>
</dbReference>
<protein>
    <submittedName>
        <fullName evidence="1">Capsular polysaccharide export protein</fullName>
    </submittedName>
</protein>
<dbReference type="Proteomes" id="UP000186098">
    <property type="component" value="Unassembled WGS sequence"/>
</dbReference>
<dbReference type="GO" id="GO:0000271">
    <property type="term" value="P:polysaccharide biosynthetic process"/>
    <property type="evidence" value="ECO:0007669"/>
    <property type="project" value="InterPro"/>
</dbReference>
<evidence type="ECO:0000313" key="1">
    <source>
        <dbReference type="EMBL" id="SIS77920.1"/>
    </source>
</evidence>
<dbReference type="InterPro" id="IPR007833">
    <property type="entry name" value="Capsule_polysaccharide_synth"/>
</dbReference>
<evidence type="ECO:0000313" key="2">
    <source>
        <dbReference type="Proteomes" id="UP000186098"/>
    </source>
</evidence>
<dbReference type="GO" id="GO:0015774">
    <property type="term" value="P:polysaccharide transport"/>
    <property type="evidence" value="ECO:0007669"/>
    <property type="project" value="InterPro"/>
</dbReference>
<dbReference type="Pfam" id="PF05159">
    <property type="entry name" value="Capsule_synth"/>
    <property type="match status" value="2"/>
</dbReference>
<name>A0A1N7LVR1_9RHOB</name>
<reference evidence="2" key="1">
    <citation type="submission" date="2017-01" db="EMBL/GenBank/DDBJ databases">
        <authorList>
            <person name="Varghese N."/>
            <person name="Submissions S."/>
        </authorList>
    </citation>
    <scope>NUCLEOTIDE SEQUENCE [LARGE SCALE GENOMIC DNA]</scope>
    <source>
        <strain evidence="2">DSM 18714</strain>
    </source>
</reference>
<accession>A0A1N7LVR1</accession>
<dbReference type="AlphaFoldDB" id="A0A1N7LVR1"/>
<sequence length="400" mass="43334">MPRRNRRLTRAQLFAASHILAPIWWDPCRGRLCRFEEAVDQLEAEVRAFRQDRHGHVATGMRAWKRAAIARHFGRHGPLRFIEPPAAAAETAARTGRPLLGWASRMPAGFSGLRVEDGFLRSRGLGADLVAPLSLVCDARGIYYDPTRPSDLEALIAAPLPAGGARRAEDLIARITDGGLTKYNLGGACPALPPGHRILVPGQVEDDASIRLGAPGWTNRALLERVRAENPDAVIVWKPHPDVVAGLRPGALDPGVADALADVSAPEADPAALIAACDEVWTLTSGLGFEALLRGRPVTCLGTPFYAGWGLTRDLGPQPARRRLTLDRRPDLARLVHAALIAYPRYIDPVSGRPCPPEVVIERLARGQVPPPGPANRALARLQGLLAPWAHLWRRSAPKV</sequence>
<dbReference type="CDD" id="cd16439">
    <property type="entry name" value="beta_Kdo_transferase_KpsC_2"/>
    <property type="match status" value="1"/>
</dbReference>
<keyword evidence="2" id="KW-1185">Reference proteome</keyword>
<dbReference type="STRING" id="407234.SAMN05421795_104176"/>
<proteinExistence type="predicted"/>
<gene>
    <name evidence="1" type="ORF">SAMN05421795_104176</name>
</gene>